<dbReference type="GO" id="GO:0006796">
    <property type="term" value="P:phosphate-containing compound metabolic process"/>
    <property type="evidence" value="ECO:0007669"/>
    <property type="project" value="UniProtKB-ARBA"/>
</dbReference>
<dbReference type="InterPro" id="IPR011611">
    <property type="entry name" value="PfkB_dom"/>
</dbReference>
<evidence type="ECO:0000256" key="1">
    <source>
        <dbReference type="ARBA" id="ARBA00010688"/>
    </source>
</evidence>
<gene>
    <name evidence="5" type="ORF">UFOPK1438_00372</name>
    <name evidence="6" type="ORF">UFOPK2329_00328</name>
    <name evidence="7" type="ORF">UFOPK4035_00450</name>
</gene>
<evidence type="ECO:0000313" key="5">
    <source>
        <dbReference type="EMBL" id="CAB4539118.1"/>
    </source>
</evidence>
<evidence type="ECO:0000256" key="3">
    <source>
        <dbReference type="ARBA" id="ARBA00022777"/>
    </source>
</evidence>
<dbReference type="Gene3D" id="3.40.1190.20">
    <property type="match status" value="1"/>
</dbReference>
<accession>A0A6J6M1C1</accession>
<feature type="domain" description="Carbohydrate kinase PfkB" evidence="4">
    <location>
        <begin position="27"/>
        <end position="118"/>
    </location>
</feature>
<dbReference type="PRINTS" id="PR00990">
    <property type="entry name" value="RIBOKINASE"/>
</dbReference>
<keyword evidence="3" id="KW-0418">Kinase</keyword>
<sequence>MSSRVWIVGPIAWDTVIYLPSMPKPGKFVQAIQTIERPGGTAANAAIALATTGTETGFVGYLGNEHLSAQLRTTLEKSELKHLSITALEGPPSHVLIFVDEKGERTILGISPDRLDQVTLKGVDLRPGDIVVFLLWREHFAQDLALAKEKGCITVVGAEALALDISADIAIGSRSDITNIEVNSELFARIPRIALTNGKDGADEYMQGSHIHQPSVATNIVDTTGAGDAFLAGYVSVIARGEKVDGEALLVGSKWSAAAIATESSIPPHWKVVEK</sequence>
<keyword evidence="2" id="KW-0808">Transferase</keyword>
<evidence type="ECO:0000259" key="4">
    <source>
        <dbReference type="Pfam" id="PF00294"/>
    </source>
</evidence>
<dbReference type="GO" id="GO:0016301">
    <property type="term" value="F:kinase activity"/>
    <property type="evidence" value="ECO:0007669"/>
    <property type="project" value="UniProtKB-KW"/>
</dbReference>
<dbReference type="SUPFAM" id="SSF53613">
    <property type="entry name" value="Ribokinase-like"/>
    <property type="match status" value="1"/>
</dbReference>
<dbReference type="PROSITE" id="PS00584">
    <property type="entry name" value="PFKB_KINASES_2"/>
    <property type="match status" value="1"/>
</dbReference>
<evidence type="ECO:0000313" key="6">
    <source>
        <dbReference type="EMBL" id="CAB4667987.1"/>
    </source>
</evidence>
<dbReference type="InterPro" id="IPR029056">
    <property type="entry name" value="Ribokinase-like"/>
</dbReference>
<dbReference type="AlphaFoldDB" id="A0A6J6M1C1"/>
<dbReference type="EMBL" id="CAFBOX010000055">
    <property type="protein sequence ID" value="CAB4995333.1"/>
    <property type="molecule type" value="Genomic_DNA"/>
</dbReference>
<dbReference type="EMBL" id="CAEZSM010000032">
    <property type="protein sequence ID" value="CAB4539118.1"/>
    <property type="molecule type" value="Genomic_DNA"/>
</dbReference>
<dbReference type="PANTHER" id="PTHR10584:SF166">
    <property type="entry name" value="RIBOKINASE"/>
    <property type="match status" value="1"/>
</dbReference>
<dbReference type="InterPro" id="IPR002139">
    <property type="entry name" value="Ribo/fructo_kinase"/>
</dbReference>
<dbReference type="InterPro" id="IPR002173">
    <property type="entry name" value="Carboh/pur_kinase_PfkB_CS"/>
</dbReference>
<name>A0A6J6M1C1_9ZZZZ</name>
<reference evidence="6" key="1">
    <citation type="submission" date="2020-05" db="EMBL/GenBank/DDBJ databases">
        <authorList>
            <person name="Chiriac C."/>
            <person name="Salcher M."/>
            <person name="Ghai R."/>
            <person name="Kavagutti S V."/>
        </authorList>
    </citation>
    <scope>NUCLEOTIDE SEQUENCE</scope>
</reference>
<feature type="domain" description="Carbohydrate kinase PfkB" evidence="4">
    <location>
        <begin position="189"/>
        <end position="267"/>
    </location>
</feature>
<dbReference type="EMBL" id="CAEZWZ010000030">
    <property type="protein sequence ID" value="CAB4667987.1"/>
    <property type="molecule type" value="Genomic_DNA"/>
</dbReference>
<dbReference type="PANTHER" id="PTHR10584">
    <property type="entry name" value="SUGAR KINASE"/>
    <property type="match status" value="1"/>
</dbReference>
<comment type="similarity">
    <text evidence="1">Belongs to the carbohydrate kinase PfkB family.</text>
</comment>
<dbReference type="Pfam" id="PF00294">
    <property type="entry name" value="PfkB"/>
    <property type="match status" value="2"/>
</dbReference>
<organism evidence="6">
    <name type="scientific">freshwater metagenome</name>
    <dbReference type="NCBI Taxonomy" id="449393"/>
    <lineage>
        <taxon>unclassified sequences</taxon>
        <taxon>metagenomes</taxon>
        <taxon>ecological metagenomes</taxon>
    </lineage>
</organism>
<evidence type="ECO:0000313" key="7">
    <source>
        <dbReference type="EMBL" id="CAB4995333.1"/>
    </source>
</evidence>
<proteinExistence type="inferred from homology"/>
<evidence type="ECO:0000256" key="2">
    <source>
        <dbReference type="ARBA" id="ARBA00022679"/>
    </source>
</evidence>
<protein>
    <submittedName>
        <fullName evidence="6">Unannotated protein</fullName>
    </submittedName>
</protein>